<keyword evidence="6" id="KW-1185">Reference proteome</keyword>
<keyword evidence="4" id="KW-0812">Transmembrane</keyword>
<dbReference type="GO" id="GO:0005975">
    <property type="term" value="P:carbohydrate metabolic process"/>
    <property type="evidence" value="ECO:0007669"/>
    <property type="project" value="InterPro"/>
</dbReference>
<dbReference type="PANTHER" id="PTHR10353">
    <property type="entry name" value="GLYCOSYL HYDROLASE"/>
    <property type="match status" value="1"/>
</dbReference>
<gene>
    <name evidence="5" type="ORF">KP509_38G000700</name>
</gene>
<dbReference type="Gene3D" id="3.20.20.80">
    <property type="entry name" value="Glycosidases"/>
    <property type="match status" value="1"/>
</dbReference>
<evidence type="ECO:0000256" key="2">
    <source>
        <dbReference type="ARBA" id="ARBA00022801"/>
    </source>
</evidence>
<evidence type="ECO:0000256" key="3">
    <source>
        <dbReference type="RuleBase" id="RU003690"/>
    </source>
</evidence>
<dbReference type="OrthoDB" id="65569at2759"/>
<keyword evidence="2" id="KW-0378">Hydrolase</keyword>
<evidence type="ECO:0008006" key="7">
    <source>
        <dbReference type="Google" id="ProtNLM"/>
    </source>
</evidence>
<dbReference type="Pfam" id="PF00232">
    <property type="entry name" value="Glyco_hydro_1"/>
    <property type="match status" value="1"/>
</dbReference>
<dbReference type="FunFam" id="3.20.20.80:FF:000020">
    <property type="entry name" value="Beta-glucosidase 12"/>
    <property type="match status" value="1"/>
</dbReference>
<evidence type="ECO:0000256" key="4">
    <source>
        <dbReference type="SAM" id="Phobius"/>
    </source>
</evidence>
<dbReference type="GO" id="GO:0008422">
    <property type="term" value="F:beta-glucosidase activity"/>
    <property type="evidence" value="ECO:0007669"/>
    <property type="project" value="TreeGrafter"/>
</dbReference>
<sequence length="556" mass="63417">MAIGMPVTLKTHIRFPPKYLWWLPPLICASALLGLVLFAPSKFPCTPPTHRTTSTLYSSPPLDAMHTISRKDFPPNFVFGTASSAFQYEGATTIDGRGPSIWDTFSKDAGNILDGTTADLACDHYHLYKEDISLMSNMGMDAYRFSISWPRLYPTGRGQLNKLGVEYYNNVINALLEAGIEPYVTLYHWDLPQALQDAYGGWLDSSIIEDFAVYADTCFKLFGDRVKHWITFNEPNIFIQMGYNYGHFAPRRCSSWIKNCTAGNSATEPYIAAHNVLLSHATAFDIYKTQYQEKQKGNIGISISVNWYVPLRDTIEDTNAVQRILEFQLGWFLEPLTHGDYPAVMRELVGSRLPRFTNEQENKLTKACDFIGINHYTATYTAAANKTWDSNHIDYFRDSLTSLTSERDGIPIGPRAASEWLYIVPPGIYHVVKYVQQKYKLPIFITENGMDDSNNASLPLDQALSDSKRIQFHADYLYYLAAAIREGIDIRGYFAWSLLDNFEWASGYTSRFGLYFVDYITLKRYPKASAMWFKEFLSRSSQSANSKWWPLICSRK</sequence>
<comment type="similarity">
    <text evidence="1 3">Belongs to the glycosyl hydrolase 1 family.</text>
</comment>
<feature type="transmembrane region" description="Helical" evidence="4">
    <location>
        <begin position="20"/>
        <end position="39"/>
    </location>
</feature>
<keyword evidence="4" id="KW-0472">Membrane</keyword>
<keyword evidence="4" id="KW-1133">Transmembrane helix</keyword>
<protein>
    <recommendedName>
        <fullName evidence="7">Beta-glucosidase</fullName>
    </recommendedName>
</protein>
<dbReference type="SUPFAM" id="SSF51445">
    <property type="entry name" value="(Trans)glycosidases"/>
    <property type="match status" value="1"/>
</dbReference>
<dbReference type="EMBL" id="CM035443">
    <property type="protein sequence ID" value="KAH7277660.1"/>
    <property type="molecule type" value="Genomic_DNA"/>
</dbReference>
<dbReference type="InterPro" id="IPR001360">
    <property type="entry name" value="Glyco_hydro_1"/>
</dbReference>
<dbReference type="Proteomes" id="UP000825935">
    <property type="component" value="Chromosome 38"/>
</dbReference>
<dbReference type="OMA" id="YGGWGSR"/>
<reference evidence="5" key="1">
    <citation type="submission" date="2021-08" db="EMBL/GenBank/DDBJ databases">
        <title>WGS assembly of Ceratopteris richardii.</title>
        <authorList>
            <person name="Marchant D.B."/>
            <person name="Chen G."/>
            <person name="Jenkins J."/>
            <person name="Shu S."/>
            <person name="Leebens-Mack J."/>
            <person name="Grimwood J."/>
            <person name="Schmutz J."/>
            <person name="Soltis P."/>
            <person name="Soltis D."/>
            <person name="Chen Z.-H."/>
        </authorList>
    </citation>
    <scope>NUCLEOTIDE SEQUENCE</scope>
    <source>
        <strain evidence="5">Whitten #5841</strain>
        <tissue evidence="5">Leaf</tissue>
    </source>
</reference>
<organism evidence="5 6">
    <name type="scientific">Ceratopteris richardii</name>
    <name type="common">Triangle waterfern</name>
    <dbReference type="NCBI Taxonomy" id="49495"/>
    <lineage>
        <taxon>Eukaryota</taxon>
        <taxon>Viridiplantae</taxon>
        <taxon>Streptophyta</taxon>
        <taxon>Embryophyta</taxon>
        <taxon>Tracheophyta</taxon>
        <taxon>Polypodiopsida</taxon>
        <taxon>Polypodiidae</taxon>
        <taxon>Polypodiales</taxon>
        <taxon>Pteridineae</taxon>
        <taxon>Pteridaceae</taxon>
        <taxon>Parkerioideae</taxon>
        <taxon>Ceratopteris</taxon>
    </lineage>
</organism>
<comment type="caution">
    <text evidence="5">The sequence shown here is derived from an EMBL/GenBank/DDBJ whole genome shotgun (WGS) entry which is preliminary data.</text>
</comment>
<evidence type="ECO:0000313" key="6">
    <source>
        <dbReference type="Proteomes" id="UP000825935"/>
    </source>
</evidence>
<dbReference type="PRINTS" id="PR00131">
    <property type="entry name" value="GLHYDRLASE1"/>
</dbReference>
<dbReference type="AlphaFoldDB" id="A0A8T2Q1W4"/>
<dbReference type="PROSITE" id="PS00653">
    <property type="entry name" value="GLYCOSYL_HYDROL_F1_2"/>
    <property type="match status" value="1"/>
</dbReference>
<accession>A0A8T2Q1W4</accession>
<dbReference type="InterPro" id="IPR017853">
    <property type="entry name" value="GH"/>
</dbReference>
<name>A0A8T2Q1W4_CERRI</name>
<dbReference type="PANTHER" id="PTHR10353:SF236">
    <property type="entry name" value="BETA-GLUCOSIDASE 18"/>
    <property type="match status" value="1"/>
</dbReference>
<evidence type="ECO:0000256" key="1">
    <source>
        <dbReference type="ARBA" id="ARBA00010838"/>
    </source>
</evidence>
<dbReference type="InterPro" id="IPR033132">
    <property type="entry name" value="GH_1_N_CS"/>
</dbReference>
<proteinExistence type="inferred from homology"/>
<evidence type="ECO:0000313" key="5">
    <source>
        <dbReference type="EMBL" id="KAH7277660.1"/>
    </source>
</evidence>